<dbReference type="Proteomes" id="UP001341281">
    <property type="component" value="Chromosome 01"/>
</dbReference>
<protein>
    <submittedName>
        <fullName evidence="1">Uncharacterized protein</fullName>
    </submittedName>
</protein>
<reference evidence="1 2" key="1">
    <citation type="submission" date="2024-02" db="EMBL/GenBank/DDBJ databases">
        <title>High-quality chromosome-scale genome assembly of Pensacola bahiagrass (Paspalum notatum Flugge var. saurae).</title>
        <authorList>
            <person name="Vega J.M."/>
            <person name="Podio M."/>
            <person name="Orjuela J."/>
            <person name="Siena L.A."/>
            <person name="Pessino S.C."/>
            <person name="Combes M.C."/>
            <person name="Mariac C."/>
            <person name="Albertini E."/>
            <person name="Pupilli F."/>
            <person name="Ortiz J.P.A."/>
            <person name="Leblanc O."/>
        </authorList>
    </citation>
    <scope>NUCLEOTIDE SEQUENCE [LARGE SCALE GENOMIC DNA]</scope>
    <source>
        <strain evidence="1">R1</strain>
        <tissue evidence="1">Leaf</tissue>
    </source>
</reference>
<dbReference type="EMBL" id="CP144745">
    <property type="protein sequence ID" value="WVZ51837.1"/>
    <property type="molecule type" value="Genomic_DNA"/>
</dbReference>
<sequence length="119" mass="12870">MYPSSLQLVLLLSLEPRKKKAFPLKLLPQDPPLEAIGDHGAPLPSSLGQEGARDPISLPFDFQHLGAAQCTSSILGTRKVSSTMLSCRCRQSGCMVELILCYSGDVPWIRASLYIISAA</sequence>
<proteinExistence type="predicted"/>
<evidence type="ECO:0000313" key="2">
    <source>
        <dbReference type="Proteomes" id="UP001341281"/>
    </source>
</evidence>
<keyword evidence="2" id="KW-1185">Reference proteome</keyword>
<evidence type="ECO:0000313" key="1">
    <source>
        <dbReference type="EMBL" id="WVZ51837.1"/>
    </source>
</evidence>
<dbReference type="AlphaFoldDB" id="A0AAQ3PIG8"/>
<accession>A0AAQ3PIG8</accession>
<gene>
    <name evidence="1" type="ORF">U9M48_002942</name>
</gene>
<name>A0AAQ3PIG8_PASNO</name>
<organism evidence="1 2">
    <name type="scientific">Paspalum notatum var. saurae</name>
    <dbReference type="NCBI Taxonomy" id="547442"/>
    <lineage>
        <taxon>Eukaryota</taxon>
        <taxon>Viridiplantae</taxon>
        <taxon>Streptophyta</taxon>
        <taxon>Embryophyta</taxon>
        <taxon>Tracheophyta</taxon>
        <taxon>Spermatophyta</taxon>
        <taxon>Magnoliopsida</taxon>
        <taxon>Liliopsida</taxon>
        <taxon>Poales</taxon>
        <taxon>Poaceae</taxon>
        <taxon>PACMAD clade</taxon>
        <taxon>Panicoideae</taxon>
        <taxon>Andropogonodae</taxon>
        <taxon>Paspaleae</taxon>
        <taxon>Paspalinae</taxon>
        <taxon>Paspalum</taxon>
    </lineage>
</organism>